<evidence type="ECO:0000313" key="3">
    <source>
        <dbReference type="Proteomes" id="UP000177383"/>
    </source>
</evidence>
<keyword evidence="1" id="KW-1133">Transmembrane helix</keyword>
<gene>
    <name evidence="2" type="ORF">A2773_00410</name>
</gene>
<name>A0A1F5ZM95_9BACT</name>
<comment type="caution">
    <text evidence="2">The sequence shown here is derived from an EMBL/GenBank/DDBJ whole genome shotgun (WGS) entry which is preliminary data.</text>
</comment>
<accession>A0A1F5ZM95</accession>
<evidence type="ECO:0000313" key="2">
    <source>
        <dbReference type="EMBL" id="OGG13455.1"/>
    </source>
</evidence>
<keyword evidence="1" id="KW-0812">Transmembrane</keyword>
<dbReference type="EMBL" id="MFJE01000054">
    <property type="protein sequence ID" value="OGG13455.1"/>
    <property type="molecule type" value="Genomic_DNA"/>
</dbReference>
<protein>
    <submittedName>
        <fullName evidence="2">Uncharacterized protein</fullName>
    </submittedName>
</protein>
<feature type="transmembrane region" description="Helical" evidence="1">
    <location>
        <begin position="15"/>
        <end position="36"/>
    </location>
</feature>
<proteinExistence type="predicted"/>
<dbReference type="AlphaFoldDB" id="A0A1F5ZM95"/>
<dbReference type="Proteomes" id="UP000177383">
    <property type="component" value="Unassembled WGS sequence"/>
</dbReference>
<evidence type="ECO:0000256" key="1">
    <source>
        <dbReference type="SAM" id="Phobius"/>
    </source>
</evidence>
<reference evidence="2 3" key="1">
    <citation type="journal article" date="2016" name="Nat. Commun.">
        <title>Thousands of microbial genomes shed light on interconnected biogeochemical processes in an aquifer system.</title>
        <authorList>
            <person name="Anantharaman K."/>
            <person name="Brown C.T."/>
            <person name="Hug L.A."/>
            <person name="Sharon I."/>
            <person name="Castelle C.J."/>
            <person name="Probst A.J."/>
            <person name="Thomas B.C."/>
            <person name="Singh A."/>
            <person name="Wilkins M.J."/>
            <person name="Karaoz U."/>
            <person name="Brodie E.L."/>
            <person name="Williams K.H."/>
            <person name="Hubbard S.S."/>
            <person name="Banfield J.F."/>
        </authorList>
    </citation>
    <scope>NUCLEOTIDE SEQUENCE [LARGE SCALE GENOMIC DNA]</scope>
</reference>
<keyword evidence="1" id="KW-0472">Membrane</keyword>
<organism evidence="2 3">
    <name type="scientific">Candidatus Gottesmanbacteria bacterium RIFCSPHIGHO2_01_FULL_39_10</name>
    <dbReference type="NCBI Taxonomy" id="1798375"/>
    <lineage>
        <taxon>Bacteria</taxon>
        <taxon>Candidatus Gottesmaniibacteriota</taxon>
    </lineage>
</organism>
<dbReference type="STRING" id="1798375.A2773_00410"/>
<sequence>MTDTEKEEQPDLKKLSLATLIGVIVLGAVVYGAYAYSQRNGANIALPGGTTYLGEPTPGNQPPTAPLRFTADPNVSWTTYSGKLYPYSFSYPTTLILNFFPGDKNDPVAIVWGNIPAQYNILLNIENIRDRDASYVNKPKIDYINNWYKYFGGLKGVTKVETFTNTGGLKGYKASYTNTAGSSPNLDVFFEIPGRNDILLHLANGVLDPDIFNRLVDSVEWNAPTPTTSPTQ</sequence>